<dbReference type="EMBL" id="CP044621">
    <property type="protein sequence ID" value="QRD83463.1"/>
    <property type="molecule type" value="Genomic_DNA"/>
</dbReference>
<evidence type="ECO:0000313" key="2">
    <source>
        <dbReference type="EMBL" id="QRD83463.1"/>
    </source>
</evidence>
<name>A0A7U2MGZ2_ASPFN</name>
<reference evidence="3" key="1">
    <citation type="journal article" date="2021" name="G3 (Bethesda)">
        <title>Chromosome assembled and annotated genome sequence of Aspergillus flavus NRRL 3357.</title>
        <authorList>
            <person name="Skerker J.M."/>
            <person name="Pianalto K.M."/>
            <person name="Mondo S.J."/>
            <person name="Yang K."/>
            <person name="Arkin A.P."/>
            <person name="Keller N.P."/>
            <person name="Grigoriev I.V."/>
            <person name="Louise Glass N.L."/>
        </authorList>
    </citation>
    <scope>NUCLEOTIDE SEQUENCE [LARGE SCALE GENOMIC DNA]</scope>
    <source>
        <strain evidence="3">ATCC 200026 / FGSC A1120 / IAM 13836 / NRRL 3357 / JCM 12722 / SRRC 167</strain>
    </source>
</reference>
<sequence length="125" mass="14022">MPGSDDSYGRKVQNPLLVEAFPFAFDTATDGRVPEYRNGRSSQNARRPPHCSSLSFWPHNSVLAYLKCQRFITWWGRDASDRSIVNHLESLENFVVDADILISSSSSQGCCEVPAVRKEDQTLDA</sequence>
<keyword evidence="3" id="KW-1185">Reference proteome</keyword>
<dbReference type="AlphaFoldDB" id="A0A7U2MGZ2"/>
<accession>A0A7U2MGZ2</accession>
<gene>
    <name evidence="2" type="ORF">F9C07_6933</name>
</gene>
<evidence type="ECO:0000313" key="3">
    <source>
        <dbReference type="Proteomes" id="UP000596276"/>
    </source>
</evidence>
<proteinExistence type="predicted"/>
<dbReference type="Proteomes" id="UP000596276">
    <property type="component" value="Chromosome 5"/>
</dbReference>
<organism evidence="2 3">
    <name type="scientific">Aspergillus flavus (strain ATCC 200026 / FGSC A1120 / IAM 13836 / NRRL 3357 / JCM 12722 / SRRC 167)</name>
    <dbReference type="NCBI Taxonomy" id="332952"/>
    <lineage>
        <taxon>Eukaryota</taxon>
        <taxon>Fungi</taxon>
        <taxon>Dikarya</taxon>
        <taxon>Ascomycota</taxon>
        <taxon>Pezizomycotina</taxon>
        <taxon>Eurotiomycetes</taxon>
        <taxon>Eurotiomycetidae</taxon>
        <taxon>Eurotiales</taxon>
        <taxon>Aspergillaceae</taxon>
        <taxon>Aspergillus</taxon>
        <taxon>Aspergillus subgen. Circumdati</taxon>
    </lineage>
</organism>
<feature type="region of interest" description="Disordered" evidence="1">
    <location>
        <begin position="30"/>
        <end position="50"/>
    </location>
</feature>
<dbReference type="VEuPathDB" id="FungiDB:F9C07_6933"/>
<protein>
    <submittedName>
        <fullName evidence="2">Uncharacterized protein</fullName>
    </submittedName>
</protein>
<evidence type="ECO:0000256" key="1">
    <source>
        <dbReference type="SAM" id="MobiDB-lite"/>
    </source>
</evidence>